<evidence type="ECO:0000259" key="13">
    <source>
        <dbReference type="Pfam" id="PF23598"/>
    </source>
</evidence>
<dbReference type="Pfam" id="PF00560">
    <property type="entry name" value="LRR_1"/>
    <property type="match status" value="6"/>
</dbReference>
<keyword evidence="15" id="KW-1185">Reference proteome</keyword>
<keyword evidence="14" id="KW-0808">Transferase</keyword>
<organism evidence="14 15">
    <name type="scientific">Cajanus cajan</name>
    <name type="common">Pigeon pea</name>
    <name type="synonym">Cajanus indicus</name>
    <dbReference type="NCBI Taxonomy" id="3821"/>
    <lineage>
        <taxon>Eukaryota</taxon>
        <taxon>Viridiplantae</taxon>
        <taxon>Streptophyta</taxon>
        <taxon>Embryophyta</taxon>
        <taxon>Tracheophyta</taxon>
        <taxon>Spermatophyta</taxon>
        <taxon>Magnoliopsida</taxon>
        <taxon>eudicotyledons</taxon>
        <taxon>Gunneridae</taxon>
        <taxon>Pentapetalae</taxon>
        <taxon>rosids</taxon>
        <taxon>fabids</taxon>
        <taxon>Fabales</taxon>
        <taxon>Fabaceae</taxon>
        <taxon>Papilionoideae</taxon>
        <taxon>50 kb inversion clade</taxon>
        <taxon>NPAAA clade</taxon>
        <taxon>indigoferoid/millettioid clade</taxon>
        <taxon>Phaseoleae</taxon>
        <taxon>Cajanus</taxon>
    </lineage>
</organism>
<keyword evidence="9 12" id="KW-0472">Membrane</keyword>
<keyword evidence="3" id="KW-1003">Cell membrane</keyword>
<keyword evidence="4" id="KW-0433">Leucine-rich repeat</keyword>
<sequence>MAGIKLFSEYLVIPFLFLFLSTLFVVTSLNVSTLCIKEERLTLLKIKKNLKDASNCLSSWVGEDCCYWKGIECDNQTGHVLKLHLRYSQICSTTNKLPLGGKISPSLTDLKHLSHLDLSDNDFEGITIPKFIGSLNMLRYLDLSNANFAGMVPTHLGNLSNLLYLDISIAFSSLWIIDVSWLSALSSLQYLHMGSVNISSASYEFFRALSMMPSLVELQLPNCKLVTLPPSLPFENFTSLSVLDLSGNYFNSSTPSWLFNMSNLIDIDLTFSSLRGPLPVLGRGNLCKLQRLLLSNNDLIGDITQMLETLSSCSNQSLKLLELNSNHLTGKLLHSVGNLSNLVYLDLEGNMMNGKIPKSIGQLTKLQLLNLLENNWEGTMTNIHFHNLTNIVGFSVSSKTNSFIFNVTQDWIPPFKSLHYVEIRDCQVGPTFPNWLNNQVFLLKIILRNAKISGEIPRWLYSMSSQIRQLDLSHNKISGGIPASICSLPSLFILELSKNNLSVDLSFVFQNCTTLRTLSLGNNRFFGSLPNEITKNLPSLSELLFRGNRLSGSIPEELCRLPFLHLLDLAENNISGSLPTCLGDVHGFKLPQTNFAYLPHPTIFYDSLTYRRHIELTLKGRIIDYLSRMLVYSAIDLSNNHLSGEIPVELAELIHLGAMNLSWNKLTGHIPDNIGSLKDLESLDLSHNRLLGPIPPSMASMTFLSYLNLSYNNLSGQIPIANQFGTFNDPSVYAGNPYLCGDPLPIDCSSLLHGNGEEEKDGADEDDEKIERLGLYASIAVGYITAFWLVFGSLLLKRSWRNAQFKFVFDMRDKLLVLIAVNLARAKRRFGLERI</sequence>
<dbReference type="Pfam" id="PF13855">
    <property type="entry name" value="LRR_8"/>
    <property type="match status" value="1"/>
</dbReference>
<dbReference type="Gene3D" id="3.80.10.10">
    <property type="entry name" value="Ribonuclease Inhibitor"/>
    <property type="match status" value="3"/>
</dbReference>
<evidence type="ECO:0000256" key="11">
    <source>
        <dbReference type="ARBA" id="ARBA00023180"/>
    </source>
</evidence>
<dbReference type="SMART" id="SM00369">
    <property type="entry name" value="LRR_TYP"/>
    <property type="match status" value="9"/>
</dbReference>
<keyword evidence="14" id="KW-0418">Kinase</keyword>
<dbReference type="EMBL" id="KQ484226">
    <property type="protein sequence ID" value="KYP36367.1"/>
    <property type="molecule type" value="Genomic_DNA"/>
</dbReference>
<evidence type="ECO:0000256" key="10">
    <source>
        <dbReference type="ARBA" id="ARBA00023170"/>
    </source>
</evidence>
<dbReference type="OMA" id="YRRANIM"/>
<name>A0A151R1C4_CAJCA</name>
<protein>
    <submittedName>
        <fullName evidence="14">LRR receptor-like serine/threonine-protein kinase GSO2</fullName>
    </submittedName>
</protein>
<feature type="domain" description="Disease resistance R13L4/SHOC-2-like LRR" evidence="13">
    <location>
        <begin position="73"/>
        <end position="295"/>
    </location>
</feature>
<dbReference type="PRINTS" id="PR00019">
    <property type="entry name" value="LEURICHRPT"/>
</dbReference>
<dbReference type="Gramene" id="C.cajan_39409.t">
    <property type="protein sequence ID" value="C.cajan_39409.t"/>
    <property type="gene ID" value="C.cajan_39409"/>
</dbReference>
<dbReference type="PANTHER" id="PTHR48063">
    <property type="entry name" value="LRR RECEPTOR-LIKE KINASE"/>
    <property type="match status" value="1"/>
</dbReference>
<keyword evidence="5 12" id="KW-0812">Transmembrane</keyword>
<keyword evidence="7" id="KW-0677">Repeat</keyword>
<gene>
    <name evidence="14" type="ORF">KK1_042513</name>
</gene>
<comment type="similarity">
    <text evidence="2">Belongs to the RLP family.</text>
</comment>
<evidence type="ECO:0000256" key="5">
    <source>
        <dbReference type="ARBA" id="ARBA00022692"/>
    </source>
</evidence>
<dbReference type="SUPFAM" id="SSF52058">
    <property type="entry name" value="L domain-like"/>
    <property type="match status" value="2"/>
</dbReference>
<accession>A0A151R1C4</accession>
<keyword evidence="6" id="KW-0732">Signal</keyword>
<dbReference type="InterPro" id="IPR055414">
    <property type="entry name" value="LRR_R13L4/SHOC2-like"/>
</dbReference>
<dbReference type="FunFam" id="3.80.10.10:FF:000129">
    <property type="entry name" value="Leucine-rich repeat receptor-like kinase"/>
    <property type="match status" value="1"/>
</dbReference>
<keyword evidence="11" id="KW-0325">Glycoprotein</keyword>
<dbReference type="STRING" id="3821.A0A151R1C4"/>
<dbReference type="GO" id="GO:0016301">
    <property type="term" value="F:kinase activity"/>
    <property type="evidence" value="ECO:0007669"/>
    <property type="project" value="UniProtKB-KW"/>
</dbReference>
<evidence type="ECO:0000256" key="8">
    <source>
        <dbReference type="ARBA" id="ARBA00022989"/>
    </source>
</evidence>
<dbReference type="Pfam" id="PF23598">
    <property type="entry name" value="LRR_14"/>
    <property type="match status" value="1"/>
</dbReference>
<evidence type="ECO:0000256" key="9">
    <source>
        <dbReference type="ARBA" id="ARBA00023136"/>
    </source>
</evidence>
<dbReference type="InterPro" id="IPR001611">
    <property type="entry name" value="Leu-rich_rpt"/>
</dbReference>
<dbReference type="FunFam" id="3.80.10.10:FF:000213">
    <property type="entry name" value="Tyrosine-sulfated glycopeptide receptor 1"/>
    <property type="match status" value="1"/>
</dbReference>
<evidence type="ECO:0000256" key="4">
    <source>
        <dbReference type="ARBA" id="ARBA00022614"/>
    </source>
</evidence>
<evidence type="ECO:0000256" key="2">
    <source>
        <dbReference type="ARBA" id="ARBA00009592"/>
    </source>
</evidence>
<evidence type="ECO:0000256" key="12">
    <source>
        <dbReference type="SAM" id="Phobius"/>
    </source>
</evidence>
<comment type="subcellular location">
    <subcellularLocation>
        <location evidence="1">Cell membrane</location>
        <topology evidence="1">Single-pass type I membrane protein</topology>
    </subcellularLocation>
</comment>
<keyword evidence="10 14" id="KW-0675">Receptor</keyword>
<evidence type="ECO:0000256" key="7">
    <source>
        <dbReference type="ARBA" id="ARBA00022737"/>
    </source>
</evidence>
<dbReference type="InterPro" id="IPR032675">
    <property type="entry name" value="LRR_dom_sf"/>
</dbReference>
<proteinExistence type="inferred from homology"/>
<keyword evidence="8 12" id="KW-1133">Transmembrane helix</keyword>
<evidence type="ECO:0000256" key="1">
    <source>
        <dbReference type="ARBA" id="ARBA00004251"/>
    </source>
</evidence>
<evidence type="ECO:0000256" key="3">
    <source>
        <dbReference type="ARBA" id="ARBA00022475"/>
    </source>
</evidence>
<evidence type="ECO:0000313" key="15">
    <source>
        <dbReference type="Proteomes" id="UP000075243"/>
    </source>
</evidence>
<dbReference type="InterPro" id="IPR003591">
    <property type="entry name" value="Leu-rich_rpt_typical-subtyp"/>
</dbReference>
<evidence type="ECO:0000313" key="14">
    <source>
        <dbReference type="EMBL" id="KYP36367.1"/>
    </source>
</evidence>
<dbReference type="Proteomes" id="UP000075243">
    <property type="component" value="Unassembled WGS sequence"/>
</dbReference>
<dbReference type="GO" id="GO:0005886">
    <property type="term" value="C:plasma membrane"/>
    <property type="evidence" value="ECO:0007669"/>
    <property type="project" value="UniProtKB-SubCell"/>
</dbReference>
<feature type="transmembrane region" description="Helical" evidence="12">
    <location>
        <begin position="12"/>
        <end position="36"/>
    </location>
</feature>
<dbReference type="PANTHER" id="PTHR48063:SF29">
    <property type="entry name" value="LRR RECEPTOR-LIKE KINASE FAMILY PROTEIN"/>
    <property type="match status" value="1"/>
</dbReference>
<dbReference type="InterPro" id="IPR046956">
    <property type="entry name" value="RLP23-like"/>
</dbReference>
<reference evidence="14" key="1">
    <citation type="journal article" date="2012" name="Nat. Biotechnol.">
        <title>Draft genome sequence of pigeonpea (Cajanus cajan), an orphan legume crop of resource-poor farmers.</title>
        <authorList>
            <person name="Varshney R.K."/>
            <person name="Chen W."/>
            <person name="Li Y."/>
            <person name="Bharti A.K."/>
            <person name="Saxena R.K."/>
            <person name="Schlueter J.A."/>
            <person name="Donoghue M.T."/>
            <person name="Azam S."/>
            <person name="Fan G."/>
            <person name="Whaley A.M."/>
            <person name="Farmer A.D."/>
            <person name="Sheridan J."/>
            <person name="Iwata A."/>
            <person name="Tuteja R."/>
            <person name="Penmetsa R.V."/>
            <person name="Wu W."/>
            <person name="Upadhyaya H.D."/>
            <person name="Yang S.P."/>
            <person name="Shah T."/>
            <person name="Saxena K.B."/>
            <person name="Michael T."/>
            <person name="McCombie W.R."/>
            <person name="Yang B."/>
            <person name="Zhang G."/>
            <person name="Yang H."/>
            <person name="Wang J."/>
            <person name="Spillane C."/>
            <person name="Cook D.R."/>
            <person name="May G.D."/>
            <person name="Xu X."/>
            <person name="Jackson S.A."/>
        </authorList>
    </citation>
    <scope>NUCLEOTIDE SEQUENCE [LARGE SCALE GENOMIC DNA]</scope>
</reference>
<dbReference type="AlphaFoldDB" id="A0A151R1C4"/>
<feature type="transmembrane region" description="Helical" evidence="12">
    <location>
        <begin position="773"/>
        <end position="796"/>
    </location>
</feature>
<evidence type="ECO:0000256" key="6">
    <source>
        <dbReference type="ARBA" id="ARBA00022729"/>
    </source>
</evidence>